<accession>A0A7U2FEC3</accession>
<dbReference type="AlphaFoldDB" id="A0A7U2FEC3"/>
<dbReference type="Proteomes" id="UP000663193">
    <property type="component" value="Chromosome 15"/>
</dbReference>
<dbReference type="OMA" id="HGENQTW"/>
<dbReference type="PANTHER" id="PTHR34612">
    <property type="entry name" value="GH131_N DOMAIN-CONTAINING PROTEIN"/>
    <property type="match status" value="1"/>
</dbReference>
<evidence type="ECO:0000313" key="3">
    <source>
        <dbReference type="EMBL" id="QRD03689.1"/>
    </source>
</evidence>
<evidence type="ECO:0000256" key="1">
    <source>
        <dbReference type="SAM" id="SignalP"/>
    </source>
</evidence>
<reference evidence="4" key="1">
    <citation type="journal article" date="2021" name="BMC Genomics">
        <title>Chromosome-level genome assembly and manually-curated proteome of model necrotroph Parastagonospora nodorum Sn15 reveals a genome-wide trove of candidate effector homologs, and redundancy of virulence-related functions within an accessory chromosome.</title>
        <authorList>
            <person name="Bertazzoni S."/>
            <person name="Jones D.A.B."/>
            <person name="Phan H.T."/>
            <person name="Tan K.-C."/>
            <person name="Hane J.K."/>
        </authorList>
    </citation>
    <scope>NUCLEOTIDE SEQUENCE [LARGE SCALE GENOMIC DNA]</scope>
    <source>
        <strain evidence="4">SN15 / ATCC MYA-4574 / FGSC 10173)</strain>
    </source>
</reference>
<dbReference type="Gene3D" id="2.60.120.1160">
    <property type="match status" value="1"/>
</dbReference>
<organism evidence="3 4">
    <name type="scientific">Phaeosphaeria nodorum (strain SN15 / ATCC MYA-4574 / FGSC 10173)</name>
    <name type="common">Glume blotch fungus</name>
    <name type="synonym">Parastagonospora nodorum</name>
    <dbReference type="NCBI Taxonomy" id="321614"/>
    <lineage>
        <taxon>Eukaryota</taxon>
        <taxon>Fungi</taxon>
        <taxon>Dikarya</taxon>
        <taxon>Ascomycota</taxon>
        <taxon>Pezizomycotina</taxon>
        <taxon>Dothideomycetes</taxon>
        <taxon>Pleosporomycetidae</taxon>
        <taxon>Pleosporales</taxon>
        <taxon>Pleosporineae</taxon>
        <taxon>Phaeosphaeriaceae</taxon>
        <taxon>Parastagonospora</taxon>
    </lineage>
</organism>
<dbReference type="PANTHER" id="PTHR34612:SF2">
    <property type="entry name" value="GLYCOSIDE HYDROLASE 131 CATALYTIC N-TERMINAL DOMAIN-CONTAINING PROTEIN"/>
    <property type="match status" value="1"/>
</dbReference>
<dbReference type="EMBL" id="CP069037">
    <property type="protein sequence ID" value="QRD03689.1"/>
    <property type="molecule type" value="Genomic_DNA"/>
</dbReference>
<proteinExistence type="predicted"/>
<sequence length="283" mass="30046">MLARSLYLLSGIALAQCQTIVFDGRVPANATAADFDKATSIFDPENVKGQNVTFSSLVRLSGQGSLFDTKVKAQTVEVTVNDDSIFAPGGSNPQTAVRRAELLFNSAKSADNITTTGVKTLHFSLKESAERPLNTTHEYLLTFLERGDFDGNQISLKTGTLIGSDGATKDDFVLLGNSKNGSKTLFSTPRGTDFTNFALKLDFDKNTVQVFSSTGNEALTQKTEPLPNDLSGNGAFHFGVNKNPINPGADSLRSGIQEAGILEGIVYGGIFVECSASGTVTLS</sequence>
<keyword evidence="4" id="KW-1185">Reference proteome</keyword>
<dbReference type="OrthoDB" id="5283326at2759"/>
<gene>
    <name evidence="3" type="ORF">JI435_160170</name>
</gene>
<protein>
    <recommendedName>
        <fullName evidence="2">Glycoside hydrolase 131 catalytic N-terminal domain-containing protein</fullName>
    </recommendedName>
</protein>
<feature type="signal peptide" evidence="1">
    <location>
        <begin position="1"/>
        <end position="17"/>
    </location>
</feature>
<feature type="domain" description="Glycoside hydrolase 131 catalytic N-terminal" evidence="2">
    <location>
        <begin position="20"/>
        <end position="278"/>
    </location>
</feature>
<dbReference type="InterPro" id="IPR041524">
    <property type="entry name" value="GH131_N"/>
</dbReference>
<evidence type="ECO:0000259" key="2">
    <source>
        <dbReference type="Pfam" id="PF18271"/>
    </source>
</evidence>
<dbReference type="Pfam" id="PF18271">
    <property type="entry name" value="GH131_N"/>
    <property type="match status" value="1"/>
</dbReference>
<evidence type="ECO:0000313" key="4">
    <source>
        <dbReference type="Proteomes" id="UP000663193"/>
    </source>
</evidence>
<keyword evidence="1" id="KW-0732">Signal</keyword>
<dbReference type="VEuPathDB" id="FungiDB:JI435_160170"/>
<feature type="chain" id="PRO_5031430757" description="Glycoside hydrolase 131 catalytic N-terminal domain-containing protein" evidence="1">
    <location>
        <begin position="18"/>
        <end position="283"/>
    </location>
</feature>
<name>A0A7U2FEC3_PHANO</name>